<evidence type="ECO:0000256" key="10">
    <source>
        <dbReference type="ARBA" id="ARBA00023170"/>
    </source>
</evidence>
<feature type="domain" description="Neurotransmitter-gated ion-channel transmembrane" evidence="20">
    <location>
        <begin position="281"/>
        <end position="592"/>
    </location>
</feature>
<evidence type="ECO:0000259" key="19">
    <source>
        <dbReference type="Pfam" id="PF02931"/>
    </source>
</evidence>
<dbReference type="SUPFAM" id="SSF90112">
    <property type="entry name" value="Neurotransmitter-gated ion-channel transmembrane pore"/>
    <property type="match status" value="1"/>
</dbReference>
<evidence type="ECO:0000256" key="16">
    <source>
        <dbReference type="ARBA" id="ARBA00036239"/>
    </source>
</evidence>
<dbReference type="AlphaFoldDB" id="A0A9Q0DUS6"/>
<proteinExistence type="inferred from homology"/>
<dbReference type="CDD" id="cd19064">
    <property type="entry name" value="LGIC_TM_nAChR"/>
    <property type="match status" value="1"/>
</dbReference>
<feature type="transmembrane region" description="Helical" evidence="18">
    <location>
        <begin position="306"/>
        <end position="328"/>
    </location>
</feature>
<evidence type="ECO:0000256" key="13">
    <source>
        <dbReference type="ARBA" id="ARBA00023303"/>
    </source>
</evidence>
<gene>
    <name evidence="21" type="ORF">NHX12_006423</name>
</gene>
<evidence type="ECO:0000313" key="21">
    <source>
        <dbReference type="EMBL" id="KAJ3594091.1"/>
    </source>
</evidence>
<keyword evidence="10" id="KW-0675">Receptor</keyword>
<dbReference type="InterPro" id="IPR036734">
    <property type="entry name" value="Neur_chan_lig-bd_sf"/>
</dbReference>
<evidence type="ECO:0000256" key="4">
    <source>
        <dbReference type="ARBA" id="ARBA00022729"/>
    </source>
</evidence>
<evidence type="ECO:0000256" key="3">
    <source>
        <dbReference type="ARBA" id="ARBA00022692"/>
    </source>
</evidence>
<dbReference type="InterPro" id="IPR038050">
    <property type="entry name" value="Neuro_actylchol_rec"/>
</dbReference>
<dbReference type="CDD" id="cd19016">
    <property type="entry name" value="LGIC_ECD_nAChR_A3"/>
    <property type="match status" value="1"/>
</dbReference>
<keyword evidence="2" id="KW-1003">Cell membrane</keyword>
<keyword evidence="5 18" id="KW-1133">Transmembrane helix</keyword>
<protein>
    <recommendedName>
        <fullName evidence="23">Nicotinic acetylcholine receptor alpha 3 subunit</fullName>
    </recommendedName>
</protein>
<dbReference type="GO" id="GO:0022848">
    <property type="term" value="F:acetylcholine-gated monoatomic cation-selective channel activity"/>
    <property type="evidence" value="ECO:0007669"/>
    <property type="project" value="InterPro"/>
</dbReference>
<keyword evidence="7 18" id="KW-0406">Ion transport</keyword>
<dbReference type="FunFam" id="2.70.170.10:FF:000008">
    <property type="entry name" value="Cholinergic receptor nicotinic alpha 6 subunit"/>
    <property type="match status" value="1"/>
</dbReference>
<dbReference type="FunFam" id="1.20.58.390:FF:000001">
    <property type="entry name" value="Neuronal nicotinic acetylcholine receptor subunit 3"/>
    <property type="match status" value="1"/>
</dbReference>
<dbReference type="FunFam" id="1.20.58.390:FF:000017">
    <property type="entry name" value="Neuronal acetylcholine receptor subunit alpha-3"/>
    <property type="match status" value="1"/>
</dbReference>
<keyword evidence="3 18" id="KW-0812">Transmembrane</keyword>
<dbReference type="Pfam" id="PF02932">
    <property type="entry name" value="Neur_chan_memb"/>
    <property type="match status" value="1"/>
</dbReference>
<evidence type="ECO:0000256" key="17">
    <source>
        <dbReference type="ARBA" id="ARBA00036634"/>
    </source>
</evidence>
<accession>A0A9Q0DUS6</accession>
<evidence type="ECO:0000256" key="2">
    <source>
        <dbReference type="ARBA" id="ARBA00022475"/>
    </source>
</evidence>
<dbReference type="NCBIfam" id="TIGR00860">
    <property type="entry name" value="LIC"/>
    <property type="match status" value="1"/>
</dbReference>
<dbReference type="PRINTS" id="PR00254">
    <property type="entry name" value="NICOTINICR"/>
</dbReference>
<dbReference type="InterPro" id="IPR018000">
    <property type="entry name" value="Neurotransmitter_ion_chnl_CS"/>
</dbReference>
<evidence type="ECO:0000259" key="20">
    <source>
        <dbReference type="Pfam" id="PF02932"/>
    </source>
</evidence>
<dbReference type="Proteomes" id="UP001148018">
    <property type="component" value="Unassembled WGS sequence"/>
</dbReference>
<name>A0A9Q0DUS6_9TELE</name>
<dbReference type="InterPro" id="IPR036719">
    <property type="entry name" value="Neuro-gated_channel_TM_sf"/>
</dbReference>
<dbReference type="GO" id="GO:0032991">
    <property type="term" value="C:protein-containing complex"/>
    <property type="evidence" value="ECO:0007669"/>
    <property type="project" value="UniProtKB-ARBA"/>
</dbReference>
<feature type="transmembrane region" description="Helical" evidence="18">
    <location>
        <begin position="575"/>
        <end position="597"/>
    </location>
</feature>
<dbReference type="Gene3D" id="2.70.170.10">
    <property type="entry name" value="Neurotransmitter-gated ion-channel ligand-binding domain"/>
    <property type="match status" value="1"/>
</dbReference>
<keyword evidence="12" id="KW-1071">Ligand-gated ion channel</keyword>
<comment type="caution">
    <text evidence="21">The sequence shown here is derived from an EMBL/GenBank/DDBJ whole genome shotgun (WGS) entry which is preliminary data.</text>
</comment>
<comment type="catalytic activity">
    <reaction evidence="17">
        <text>Ca(2+)(in) = Ca(2+)(out)</text>
        <dbReference type="Rhea" id="RHEA:29671"/>
        <dbReference type="ChEBI" id="CHEBI:29108"/>
    </reaction>
</comment>
<evidence type="ECO:0000256" key="11">
    <source>
        <dbReference type="ARBA" id="ARBA00023180"/>
    </source>
</evidence>
<comment type="subcellular location">
    <subcellularLocation>
        <location evidence="14">Synaptic cell membrane</location>
        <topology evidence="14">Multi-pass membrane protein</topology>
    </subcellularLocation>
</comment>
<evidence type="ECO:0000256" key="8">
    <source>
        <dbReference type="ARBA" id="ARBA00023136"/>
    </source>
</evidence>
<dbReference type="PANTHER" id="PTHR18945">
    <property type="entry name" value="NEUROTRANSMITTER GATED ION CHANNEL"/>
    <property type="match status" value="1"/>
</dbReference>
<evidence type="ECO:0008006" key="23">
    <source>
        <dbReference type="Google" id="ProtNLM"/>
    </source>
</evidence>
<dbReference type="Gene3D" id="1.20.58.390">
    <property type="entry name" value="Neurotransmitter-gated ion-channel transmembrane domain"/>
    <property type="match status" value="2"/>
</dbReference>
<dbReference type="GO" id="GO:0045211">
    <property type="term" value="C:postsynaptic membrane"/>
    <property type="evidence" value="ECO:0007669"/>
    <property type="project" value="InterPro"/>
</dbReference>
<dbReference type="OrthoDB" id="5975154at2759"/>
<feature type="transmembrane region" description="Helical" evidence="18">
    <location>
        <begin position="340"/>
        <end position="361"/>
    </location>
</feature>
<evidence type="ECO:0000256" key="1">
    <source>
        <dbReference type="ARBA" id="ARBA00022448"/>
    </source>
</evidence>
<feature type="domain" description="Neurotransmitter-gated ion-channel ligand-binding" evidence="19">
    <location>
        <begin position="69"/>
        <end position="273"/>
    </location>
</feature>
<dbReference type="PROSITE" id="PS00236">
    <property type="entry name" value="NEUROTR_ION_CHANNEL"/>
    <property type="match status" value="1"/>
</dbReference>
<evidence type="ECO:0000256" key="7">
    <source>
        <dbReference type="ARBA" id="ARBA00023065"/>
    </source>
</evidence>
<evidence type="ECO:0000313" key="22">
    <source>
        <dbReference type="Proteomes" id="UP001148018"/>
    </source>
</evidence>
<comment type="similarity">
    <text evidence="18">Belongs to the ligand-gated ion channel (TC 1.A.9) family.</text>
</comment>
<keyword evidence="11" id="KW-0325">Glycoprotein</keyword>
<dbReference type="PRINTS" id="PR00252">
    <property type="entry name" value="NRIONCHANNEL"/>
</dbReference>
<dbReference type="Pfam" id="PF02931">
    <property type="entry name" value="Neur_chan_LBD"/>
    <property type="match status" value="1"/>
</dbReference>
<organism evidence="21 22">
    <name type="scientific">Muraenolepis orangiensis</name>
    <name type="common">Patagonian moray cod</name>
    <dbReference type="NCBI Taxonomy" id="630683"/>
    <lineage>
        <taxon>Eukaryota</taxon>
        <taxon>Metazoa</taxon>
        <taxon>Chordata</taxon>
        <taxon>Craniata</taxon>
        <taxon>Vertebrata</taxon>
        <taxon>Euteleostomi</taxon>
        <taxon>Actinopterygii</taxon>
        <taxon>Neopterygii</taxon>
        <taxon>Teleostei</taxon>
        <taxon>Neoteleostei</taxon>
        <taxon>Acanthomorphata</taxon>
        <taxon>Zeiogadaria</taxon>
        <taxon>Gadariae</taxon>
        <taxon>Gadiformes</taxon>
        <taxon>Muraenolepidoidei</taxon>
        <taxon>Muraenolepididae</taxon>
        <taxon>Muraenolepis</taxon>
    </lineage>
</organism>
<keyword evidence="9" id="KW-1015">Disulfide bond</keyword>
<feature type="transmembrane region" description="Helical" evidence="18">
    <location>
        <begin position="275"/>
        <end position="299"/>
    </location>
</feature>
<evidence type="ECO:0000256" key="15">
    <source>
        <dbReference type="ARBA" id="ARBA00034430"/>
    </source>
</evidence>
<dbReference type="InterPro" id="IPR006202">
    <property type="entry name" value="Neur_chan_lig-bd"/>
</dbReference>
<dbReference type="GO" id="GO:0004888">
    <property type="term" value="F:transmembrane signaling receptor activity"/>
    <property type="evidence" value="ECO:0007669"/>
    <property type="project" value="InterPro"/>
</dbReference>
<keyword evidence="8 18" id="KW-0472">Membrane</keyword>
<sequence length="602" mass="67722">MFGSLSRTALSSSARTYDQTELILVLKSAVASINHLTPGGEWDILARPGRRIISPLDATYNGSCSEAEHKLFSVVFSNYNQFIRPVENVSDPVVVQFEVSMSQLVKVDELNQIMETNLWLKHIWNDYKLSWDPKQFDGVEYIRVPSNRIWKPDIVLYNNAVGDFQVDDKTKALLRHNGDVTWIPPAIFKSSCKIDVTYFPFDYQNCTMKFGSWTYDKAKIDLVLIGSTVNLKDFWESGQWTIIDAPGYKHDIKYNCCEEIYPDITYSLYIRRLPLFYTVNMIIPCLLISFLTLLVFYLPSDCGEKITLCISVLLSLTVFLLVITETIPSTSLVIPLIGEYLLFTMIFVTLSIVITVFVLNVHYRTPKTHSMPGWVRRVFLGMLPRVMFMTRPDREQKEKEVVASTAQLLPPRPCVLHTSGTLQLQRQQHQPRSKATSVLSSLARRQRPFNNTEHSNVNSMSRDPAKALGAVAPCYECQCWHQKCTKLPVDCGGGSRGLGSLGALSGGAAAGIGTGSPCSRSSTVDGGLVFLSPMSPEVKEAIESVKYIAENMRLQNEAKEVQDDWKYVAMVVDRIFLWVFVLVCILGTAGLFLPPLLRGDDM</sequence>
<keyword evidence="1 18" id="KW-0813">Transport</keyword>
<keyword evidence="6" id="KW-0770">Synapse</keyword>
<comment type="catalytic activity">
    <reaction evidence="15">
        <text>K(+)(in) = K(+)(out)</text>
        <dbReference type="Rhea" id="RHEA:29463"/>
        <dbReference type="ChEBI" id="CHEBI:29103"/>
    </reaction>
</comment>
<keyword evidence="4" id="KW-0732">Signal</keyword>
<dbReference type="InterPro" id="IPR006029">
    <property type="entry name" value="Neurotrans-gated_channel_TM"/>
</dbReference>
<dbReference type="InterPro" id="IPR006201">
    <property type="entry name" value="Neur_channel"/>
</dbReference>
<evidence type="ECO:0000256" key="5">
    <source>
        <dbReference type="ARBA" id="ARBA00022989"/>
    </source>
</evidence>
<dbReference type="InterPro" id="IPR002394">
    <property type="entry name" value="Nicotinic_acetylcholine_rcpt"/>
</dbReference>
<reference evidence="21" key="1">
    <citation type="submission" date="2022-07" db="EMBL/GenBank/DDBJ databases">
        <title>Chromosome-level genome of Muraenolepis orangiensis.</title>
        <authorList>
            <person name="Kim J."/>
        </authorList>
    </citation>
    <scope>NUCLEOTIDE SEQUENCE</scope>
    <source>
        <strain evidence="21">KU_S4_2022</strain>
        <tissue evidence="21">Muscle</tissue>
    </source>
</reference>
<comment type="catalytic activity">
    <reaction evidence="16">
        <text>Na(+)(in) = Na(+)(out)</text>
        <dbReference type="Rhea" id="RHEA:34963"/>
        <dbReference type="ChEBI" id="CHEBI:29101"/>
    </reaction>
</comment>
<evidence type="ECO:0000256" key="14">
    <source>
        <dbReference type="ARBA" id="ARBA00034099"/>
    </source>
</evidence>
<dbReference type="EMBL" id="JANIIK010000112">
    <property type="protein sequence ID" value="KAJ3594091.1"/>
    <property type="molecule type" value="Genomic_DNA"/>
</dbReference>
<evidence type="ECO:0000256" key="18">
    <source>
        <dbReference type="RuleBase" id="RU000687"/>
    </source>
</evidence>
<evidence type="ECO:0000256" key="9">
    <source>
        <dbReference type="ARBA" id="ARBA00023157"/>
    </source>
</evidence>
<keyword evidence="13 18" id="KW-0407">Ion channel</keyword>
<evidence type="ECO:0000256" key="12">
    <source>
        <dbReference type="ARBA" id="ARBA00023286"/>
    </source>
</evidence>
<evidence type="ECO:0000256" key="6">
    <source>
        <dbReference type="ARBA" id="ARBA00023018"/>
    </source>
</evidence>
<keyword evidence="22" id="KW-1185">Reference proteome</keyword>
<dbReference type="SUPFAM" id="SSF63712">
    <property type="entry name" value="Nicotinic receptor ligand binding domain-like"/>
    <property type="match status" value="1"/>
</dbReference>